<feature type="compositionally biased region" description="Basic residues" evidence="1">
    <location>
        <begin position="1"/>
        <end position="10"/>
    </location>
</feature>
<gene>
    <name evidence="2" type="ORF">MAM1_0122d05884</name>
</gene>
<dbReference type="Proteomes" id="UP000053815">
    <property type="component" value="Unassembled WGS sequence"/>
</dbReference>
<feature type="region of interest" description="Disordered" evidence="1">
    <location>
        <begin position="1"/>
        <end position="66"/>
    </location>
</feature>
<feature type="compositionally biased region" description="Low complexity" evidence="1">
    <location>
        <begin position="55"/>
        <end position="66"/>
    </location>
</feature>
<evidence type="ECO:0000313" key="2">
    <source>
        <dbReference type="EMBL" id="GAN06402.1"/>
    </source>
</evidence>
<protein>
    <submittedName>
        <fullName evidence="2">Uncharacterized protein</fullName>
    </submittedName>
</protein>
<evidence type="ECO:0000256" key="1">
    <source>
        <dbReference type="SAM" id="MobiDB-lite"/>
    </source>
</evidence>
<feature type="compositionally biased region" description="Polar residues" evidence="1">
    <location>
        <begin position="37"/>
        <end position="47"/>
    </location>
</feature>
<name>A0A0C9MSS6_9FUNG</name>
<accession>A0A0C9MSS6</accession>
<keyword evidence="3" id="KW-1185">Reference proteome</keyword>
<dbReference type="EMBL" id="DF836411">
    <property type="protein sequence ID" value="GAN06402.1"/>
    <property type="molecule type" value="Genomic_DNA"/>
</dbReference>
<reference evidence="2" key="1">
    <citation type="submission" date="2014-09" db="EMBL/GenBank/DDBJ databases">
        <title>Draft genome sequence of an oleaginous Mucoromycotina fungus Mucor ambiguus NBRC6742.</title>
        <authorList>
            <person name="Takeda I."/>
            <person name="Yamane N."/>
            <person name="Morita T."/>
            <person name="Tamano K."/>
            <person name="Machida M."/>
            <person name="Baker S."/>
            <person name="Koike H."/>
        </authorList>
    </citation>
    <scope>NUCLEOTIDE SEQUENCE</scope>
    <source>
        <strain evidence="2">NBRC 6742</strain>
    </source>
</reference>
<evidence type="ECO:0000313" key="3">
    <source>
        <dbReference type="Proteomes" id="UP000053815"/>
    </source>
</evidence>
<dbReference type="AlphaFoldDB" id="A0A0C9MSS6"/>
<proteinExistence type="predicted"/>
<organism evidence="2">
    <name type="scientific">Mucor ambiguus</name>
    <dbReference type="NCBI Taxonomy" id="91626"/>
    <lineage>
        <taxon>Eukaryota</taxon>
        <taxon>Fungi</taxon>
        <taxon>Fungi incertae sedis</taxon>
        <taxon>Mucoromycota</taxon>
        <taxon>Mucoromycotina</taxon>
        <taxon>Mucoromycetes</taxon>
        <taxon>Mucorales</taxon>
        <taxon>Mucorineae</taxon>
        <taxon>Mucoraceae</taxon>
        <taxon>Mucor</taxon>
    </lineage>
</organism>
<sequence length="82" mass="8775">MQFGHMRRSHQSCPENLRSKQVLANSIANRSDDLASDAQSSTNVSSENKNEGDDAINSKADDNANANAVEAKVINGNARGCK</sequence>